<proteinExistence type="predicted"/>
<feature type="non-terminal residue" evidence="1">
    <location>
        <position position="46"/>
    </location>
</feature>
<reference evidence="1 2" key="1">
    <citation type="submission" date="2020-04" db="EMBL/GenBank/DDBJ databases">
        <authorList>
            <person name="Liu S."/>
        </authorList>
    </citation>
    <scope>NUCLEOTIDE SEQUENCE [LARGE SCALE GENOMIC DNA]</scope>
    <source>
        <strain evidence="1 2">CGMCC 1.15091</strain>
    </source>
</reference>
<organism evidence="1 2">
    <name type="scientific">Arthrobacter deserti</name>
    <dbReference type="NCBI Taxonomy" id="1742687"/>
    <lineage>
        <taxon>Bacteria</taxon>
        <taxon>Bacillati</taxon>
        <taxon>Actinomycetota</taxon>
        <taxon>Actinomycetes</taxon>
        <taxon>Micrococcales</taxon>
        <taxon>Micrococcaceae</taxon>
        <taxon>Arthrobacter</taxon>
    </lineage>
</organism>
<protein>
    <submittedName>
        <fullName evidence="1">Transglycosylase domain-containing protein</fullName>
    </submittedName>
</protein>
<dbReference type="Proteomes" id="UP000523795">
    <property type="component" value="Unassembled WGS sequence"/>
</dbReference>
<sequence length="46" mass="5382">MPTDLPVERPLPQHTVLLDKDGNEFARIYSENRIDVRLDQVSEAFR</sequence>
<keyword evidence="2" id="KW-1185">Reference proteome</keyword>
<name>A0ABX1JUY4_9MICC</name>
<comment type="caution">
    <text evidence="1">The sequence shown here is derived from an EMBL/GenBank/DDBJ whole genome shotgun (WGS) entry which is preliminary data.</text>
</comment>
<gene>
    <name evidence="1" type="ORF">HER39_16415</name>
</gene>
<evidence type="ECO:0000313" key="1">
    <source>
        <dbReference type="EMBL" id="NKX52121.1"/>
    </source>
</evidence>
<evidence type="ECO:0000313" key="2">
    <source>
        <dbReference type="Proteomes" id="UP000523795"/>
    </source>
</evidence>
<accession>A0ABX1JUY4</accession>
<dbReference type="EMBL" id="JAAZSR010000412">
    <property type="protein sequence ID" value="NKX52121.1"/>
    <property type="molecule type" value="Genomic_DNA"/>
</dbReference>